<keyword evidence="2" id="KW-1185">Reference proteome</keyword>
<dbReference type="RefSeq" id="WP_222992187.1">
    <property type="nucleotide sequence ID" value="NZ_JAINVV010000011.1"/>
</dbReference>
<evidence type="ECO:0000313" key="2">
    <source>
        <dbReference type="Proteomes" id="UP000706039"/>
    </source>
</evidence>
<evidence type="ECO:0000313" key="1">
    <source>
        <dbReference type="EMBL" id="MBY8825083.1"/>
    </source>
</evidence>
<reference evidence="1 2" key="1">
    <citation type="submission" date="2021-08" db="EMBL/GenBank/DDBJ databases">
        <authorList>
            <person name="Tuo L."/>
        </authorList>
    </citation>
    <scope>NUCLEOTIDE SEQUENCE [LARGE SCALE GENOMIC DNA]</scope>
    <source>
        <strain evidence="1 2">JCM 31229</strain>
    </source>
</reference>
<accession>A0ABS7PUQ1</accession>
<comment type="caution">
    <text evidence="1">The sequence shown here is derived from an EMBL/GenBank/DDBJ whole genome shotgun (WGS) entry which is preliminary data.</text>
</comment>
<name>A0ABS7PUQ1_9SPHN</name>
<dbReference type="EMBL" id="JAINVV010000011">
    <property type="protein sequence ID" value="MBY8825083.1"/>
    <property type="molecule type" value="Genomic_DNA"/>
</dbReference>
<sequence>MTFKSTQDGVSLLFTYDPVKKRCITNYAGSGYEQVARMSREAATRTTFKRITGGDKDGAKAIVLEGPIELDKTRIARVIIIENYTNGSSAISYSERAK</sequence>
<dbReference type="Proteomes" id="UP000706039">
    <property type="component" value="Unassembled WGS sequence"/>
</dbReference>
<organism evidence="1 2">
    <name type="scientific">Sphingomonas colocasiae</name>
    <dbReference type="NCBI Taxonomy" id="1848973"/>
    <lineage>
        <taxon>Bacteria</taxon>
        <taxon>Pseudomonadati</taxon>
        <taxon>Pseudomonadota</taxon>
        <taxon>Alphaproteobacteria</taxon>
        <taxon>Sphingomonadales</taxon>
        <taxon>Sphingomonadaceae</taxon>
        <taxon>Sphingomonas</taxon>
    </lineage>
</organism>
<gene>
    <name evidence="1" type="ORF">K7G82_22465</name>
</gene>
<proteinExistence type="predicted"/>
<protein>
    <submittedName>
        <fullName evidence="1">Uncharacterized protein</fullName>
    </submittedName>
</protein>